<protein>
    <recommendedName>
        <fullName evidence="3">Peroxiredoxin</fullName>
    </recommendedName>
</protein>
<accession>A0A7H5A7R6</accession>
<reference evidence="1 2" key="1">
    <citation type="submission" date="2014-01" db="EMBL/GenBank/DDBJ databases">
        <title>The Genome Sequence of Klebsiella oxytoca MGH 27.</title>
        <authorList>
            <consortium name="The Broad Institute Genomics Platform"/>
            <consortium name="The Broad Institute Genome Sequencing Center for Infectious Disease"/>
            <person name="Murphy C."/>
            <person name="Cosimi L."/>
            <person name="Cerqueira G."/>
            <person name="Feldgarden M."/>
            <person name="Earl A."/>
            <person name="Hung D."/>
            <person name="Onderdonk A.B."/>
            <person name="Ferraro M.J."/>
            <person name="Hooper D."/>
            <person name="Dekker J."/>
            <person name="O'Brien T."/>
            <person name="Huang S."/>
            <person name="Quan V."/>
            <person name="Ernst C."/>
            <person name="Delaney M."/>
            <person name="DuBois A."/>
            <person name="Kim D.S."/>
            <person name="Young S.K."/>
            <person name="Zeng Q."/>
            <person name="Gargeya S."/>
            <person name="Fitzgerald M."/>
            <person name="Abouelleil A."/>
            <person name="Alvarado L."/>
            <person name="Berlin A.M."/>
            <person name="Chapman S.B."/>
            <person name="Gainer-Dewar J."/>
            <person name="Goldberg J."/>
            <person name="Gnerre S."/>
            <person name="Griggs A."/>
            <person name="Gujja S."/>
            <person name="Hansen M."/>
            <person name="Howarth C."/>
            <person name="Imamovic A."/>
            <person name="Ireland A."/>
            <person name="Larimer J."/>
            <person name="McCowan C."/>
            <person name="Murphy C."/>
            <person name="Pearson M."/>
            <person name="Poon T.W."/>
            <person name="Priest M."/>
            <person name="Roberts A."/>
            <person name="Saif S."/>
            <person name="Shea T."/>
            <person name="Sykes S."/>
            <person name="Wortman J."/>
            <person name="Nusbaum C."/>
            <person name="Birren B."/>
        </authorList>
    </citation>
    <scope>NUCLEOTIDE SEQUENCE [LARGE SCALE GENOMIC DNA]</scope>
    <source>
        <strain evidence="1 2">MGH 27</strain>
    </source>
</reference>
<dbReference type="PANTHER" id="PTHR42830:SF2">
    <property type="entry name" value="OSMC_OHR FAMILY PROTEIN"/>
    <property type="match status" value="1"/>
</dbReference>
<name>A0A7H5A7R6_9ENTR</name>
<dbReference type="Pfam" id="PF02566">
    <property type="entry name" value="OsmC"/>
    <property type="match status" value="1"/>
</dbReference>
<dbReference type="InterPro" id="IPR015946">
    <property type="entry name" value="KH_dom-like_a/b"/>
</dbReference>
<dbReference type="PANTHER" id="PTHR42830">
    <property type="entry name" value="OSMOTICALLY INDUCIBLE FAMILY PROTEIN"/>
    <property type="match status" value="1"/>
</dbReference>
<comment type="caution">
    <text evidence="1">The sequence shown here is derived from an EMBL/GenBank/DDBJ whole genome shotgun (WGS) entry which is preliminary data.</text>
</comment>
<gene>
    <name evidence="1" type="ORF">L373_03538</name>
</gene>
<organism evidence="1 2">
    <name type="scientific">Klebsiella michiganensis</name>
    <dbReference type="NCBI Taxonomy" id="1134687"/>
    <lineage>
        <taxon>Bacteria</taxon>
        <taxon>Pseudomonadati</taxon>
        <taxon>Pseudomonadota</taxon>
        <taxon>Gammaproteobacteria</taxon>
        <taxon>Enterobacterales</taxon>
        <taxon>Enterobacteriaceae</taxon>
        <taxon>Klebsiella/Raoultella group</taxon>
        <taxon>Klebsiella</taxon>
    </lineage>
</organism>
<sequence length="164" mass="18280">MHTETKMIEREHHYQVNVKWTGNKGNGTQSYKDYERSYEISGGGKPVILGSSDPAFLGDAKCWNPEDLLVAVASACHKLWYLHLCSEAGISVISYVDRAHGTMREGKKGCFTDITLKPEITIRPGDDINRAQALHHRAHDLCFIANSLNFPITCQPVITHSQNG</sequence>
<evidence type="ECO:0008006" key="3">
    <source>
        <dbReference type="Google" id="ProtNLM"/>
    </source>
</evidence>
<evidence type="ECO:0000313" key="2">
    <source>
        <dbReference type="Proteomes" id="UP000020202"/>
    </source>
</evidence>
<dbReference type="InterPro" id="IPR052707">
    <property type="entry name" value="OsmC_Ohr_Peroxiredoxin"/>
</dbReference>
<dbReference type="InterPro" id="IPR036102">
    <property type="entry name" value="OsmC/Ohrsf"/>
</dbReference>
<dbReference type="Gene3D" id="3.30.300.20">
    <property type="match status" value="1"/>
</dbReference>
<proteinExistence type="predicted"/>
<dbReference type="InterPro" id="IPR003718">
    <property type="entry name" value="OsmC/Ohr_fam"/>
</dbReference>
<evidence type="ECO:0000313" key="1">
    <source>
        <dbReference type="EMBL" id="EWF88357.1"/>
    </source>
</evidence>
<dbReference type="EMBL" id="JCNZ01000009">
    <property type="protein sequence ID" value="EWF88357.1"/>
    <property type="molecule type" value="Genomic_DNA"/>
</dbReference>
<dbReference type="AlphaFoldDB" id="A0A7H5A7R6"/>
<dbReference type="Proteomes" id="UP000020202">
    <property type="component" value="Unassembled WGS sequence"/>
</dbReference>
<dbReference type="SUPFAM" id="SSF82784">
    <property type="entry name" value="OsmC-like"/>
    <property type="match status" value="1"/>
</dbReference>